<keyword evidence="9" id="KW-0418">Kinase</keyword>
<evidence type="ECO:0000256" key="2">
    <source>
        <dbReference type="ARBA" id="ARBA00004651"/>
    </source>
</evidence>
<evidence type="ECO:0000256" key="13">
    <source>
        <dbReference type="ARBA" id="ARBA00023136"/>
    </source>
</evidence>
<keyword evidence="8" id="KW-0547">Nucleotide-binding</keyword>
<dbReference type="GO" id="GO:0005886">
    <property type="term" value="C:plasma membrane"/>
    <property type="evidence" value="ECO:0007669"/>
    <property type="project" value="UniProtKB-SubCell"/>
</dbReference>
<comment type="catalytic activity">
    <reaction evidence="1">
        <text>ATP + protein L-histidine = ADP + protein N-phospho-L-histidine.</text>
        <dbReference type="EC" id="2.7.13.3"/>
    </reaction>
</comment>
<evidence type="ECO:0000313" key="18">
    <source>
        <dbReference type="Proteomes" id="UP000321491"/>
    </source>
</evidence>
<dbReference type="Gene3D" id="3.30.565.10">
    <property type="entry name" value="Histidine kinase-like ATPase, C-terminal domain"/>
    <property type="match status" value="1"/>
</dbReference>
<evidence type="ECO:0000259" key="16">
    <source>
        <dbReference type="PROSITE" id="PS50885"/>
    </source>
</evidence>
<dbReference type="PROSITE" id="PS50109">
    <property type="entry name" value="HIS_KIN"/>
    <property type="match status" value="1"/>
</dbReference>
<dbReference type="Gene3D" id="1.10.287.130">
    <property type="match status" value="1"/>
</dbReference>
<evidence type="ECO:0000256" key="9">
    <source>
        <dbReference type="ARBA" id="ARBA00022777"/>
    </source>
</evidence>
<dbReference type="InterPro" id="IPR036097">
    <property type="entry name" value="HisK_dim/P_sf"/>
</dbReference>
<dbReference type="SUPFAM" id="SSF47384">
    <property type="entry name" value="Homodimeric domain of signal transducing histidine kinase"/>
    <property type="match status" value="1"/>
</dbReference>
<evidence type="ECO:0000256" key="5">
    <source>
        <dbReference type="ARBA" id="ARBA00022553"/>
    </source>
</evidence>
<dbReference type="SUPFAM" id="SSF55874">
    <property type="entry name" value="ATPase domain of HSP90 chaperone/DNA topoisomerase II/histidine kinase"/>
    <property type="match status" value="1"/>
</dbReference>
<evidence type="ECO:0000256" key="8">
    <source>
        <dbReference type="ARBA" id="ARBA00022741"/>
    </source>
</evidence>
<dbReference type="Pfam" id="PF00512">
    <property type="entry name" value="HisKA"/>
    <property type="match status" value="1"/>
</dbReference>
<dbReference type="PANTHER" id="PTHR45528:SF1">
    <property type="entry name" value="SENSOR HISTIDINE KINASE CPXA"/>
    <property type="match status" value="1"/>
</dbReference>
<evidence type="ECO:0000256" key="10">
    <source>
        <dbReference type="ARBA" id="ARBA00022840"/>
    </source>
</evidence>
<dbReference type="AlphaFoldDB" id="A0A511UYQ8"/>
<protein>
    <recommendedName>
        <fullName evidence="3">histidine kinase</fullName>
        <ecNumber evidence="3">2.7.13.3</ecNumber>
    </recommendedName>
</protein>
<comment type="subcellular location">
    <subcellularLocation>
        <location evidence="2">Cell membrane</location>
        <topology evidence="2">Multi-pass membrane protein</topology>
    </subcellularLocation>
</comment>
<feature type="transmembrane region" description="Helical" evidence="14">
    <location>
        <begin position="12"/>
        <end position="35"/>
    </location>
</feature>
<keyword evidence="12" id="KW-0902">Two-component regulatory system</keyword>
<keyword evidence="10" id="KW-0067">ATP-binding</keyword>
<evidence type="ECO:0000256" key="12">
    <source>
        <dbReference type="ARBA" id="ARBA00023012"/>
    </source>
</evidence>
<gene>
    <name evidence="17" type="ORF">CQU01_20140</name>
</gene>
<dbReference type="CDD" id="cd00075">
    <property type="entry name" value="HATPase"/>
    <property type="match status" value="1"/>
</dbReference>
<dbReference type="PROSITE" id="PS50885">
    <property type="entry name" value="HAMP"/>
    <property type="match status" value="1"/>
</dbReference>
<evidence type="ECO:0000256" key="6">
    <source>
        <dbReference type="ARBA" id="ARBA00022679"/>
    </source>
</evidence>
<dbReference type="PANTHER" id="PTHR45528">
    <property type="entry name" value="SENSOR HISTIDINE KINASE CPXA"/>
    <property type="match status" value="1"/>
</dbReference>
<evidence type="ECO:0000256" key="14">
    <source>
        <dbReference type="SAM" id="Phobius"/>
    </source>
</evidence>
<keyword evidence="7 14" id="KW-0812">Transmembrane</keyword>
<dbReference type="InterPro" id="IPR050398">
    <property type="entry name" value="HssS/ArlS-like"/>
</dbReference>
<dbReference type="InterPro" id="IPR005467">
    <property type="entry name" value="His_kinase_dom"/>
</dbReference>
<organism evidence="17 18">
    <name type="scientific">Cerasibacillus quisquiliarum</name>
    <dbReference type="NCBI Taxonomy" id="227865"/>
    <lineage>
        <taxon>Bacteria</taxon>
        <taxon>Bacillati</taxon>
        <taxon>Bacillota</taxon>
        <taxon>Bacilli</taxon>
        <taxon>Bacillales</taxon>
        <taxon>Bacillaceae</taxon>
        <taxon>Cerasibacillus</taxon>
    </lineage>
</organism>
<evidence type="ECO:0000313" key="17">
    <source>
        <dbReference type="EMBL" id="GEN31776.1"/>
    </source>
</evidence>
<dbReference type="Gene3D" id="6.10.340.10">
    <property type="match status" value="1"/>
</dbReference>
<keyword evidence="4" id="KW-1003">Cell membrane</keyword>
<reference evidence="17 18" key="1">
    <citation type="submission" date="2019-07" db="EMBL/GenBank/DDBJ databases">
        <title>Whole genome shotgun sequence of Cerasibacillus quisquiliarum NBRC 102429.</title>
        <authorList>
            <person name="Hosoyama A."/>
            <person name="Uohara A."/>
            <person name="Ohji S."/>
            <person name="Ichikawa N."/>
        </authorList>
    </citation>
    <scope>NUCLEOTIDE SEQUENCE [LARGE SCALE GENOMIC DNA]</scope>
    <source>
        <strain evidence="17 18">NBRC 102429</strain>
    </source>
</reference>
<keyword evidence="6" id="KW-0808">Transferase</keyword>
<keyword evidence="13 14" id="KW-0472">Membrane</keyword>
<dbReference type="InterPro" id="IPR004358">
    <property type="entry name" value="Sig_transdc_His_kin-like_C"/>
</dbReference>
<dbReference type="EC" id="2.7.13.3" evidence="3"/>
<feature type="domain" description="HAMP" evidence="16">
    <location>
        <begin position="177"/>
        <end position="229"/>
    </location>
</feature>
<dbReference type="PRINTS" id="PR00344">
    <property type="entry name" value="BCTRLSENSOR"/>
</dbReference>
<dbReference type="EMBL" id="BJXW01000022">
    <property type="protein sequence ID" value="GEN31776.1"/>
    <property type="molecule type" value="Genomic_DNA"/>
</dbReference>
<dbReference type="GO" id="GO:0000155">
    <property type="term" value="F:phosphorelay sensor kinase activity"/>
    <property type="evidence" value="ECO:0007669"/>
    <property type="project" value="InterPro"/>
</dbReference>
<dbReference type="InterPro" id="IPR003594">
    <property type="entry name" value="HATPase_dom"/>
</dbReference>
<dbReference type="InterPro" id="IPR003660">
    <property type="entry name" value="HAMP_dom"/>
</dbReference>
<keyword evidence="11 14" id="KW-1133">Transmembrane helix</keyword>
<evidence type="ECO:0000256" key="1">
    <source>
        <dbReference type="ARBA" id="ARBA00000085"/>
    </source>
</evidence>
<sequence length="447" mass="51488">MKLQAQLNTAFTMLLIIMMAITGFVIYSLIMDLLISNEQRQLEQKGQIIVKVLSDRYKTQKDIEQFNTFLKEQDLQMFLYDRESDQVLYSTMPDQVVQGFIKSNDFSNMHAKLMSYRNDKFVQSRILFYPRSSGLELILLTPLHDLKLVQHDFFTRLLLVFLIGAIVAVILSYFLTRKMVTPLTHLKHQVKKIEQRKFNEIQPIQATGEIHEVAEGVYHMANELERYINSQQTFFQNASHELKTPLMTIQGYAEGIKEGVFDQAEAEKGLEVMVVEVKRLKKIINEMTILAKLESEKTVYQEEPVHMAELVEQVIDRVIPLANDKNITLDYAVTKGLIVKADQEKLLRAMLNITINGVRHAHDIVRIRLTEDNKHVIITVEDDGQGIPDELKPHIFQRFVKGKHGETGLGLAISRAIIERSDGKIEVYDSDLGGAKFKMMFHQLIKK</sequence>
<feature type="domain" description="Histidine kinase" evidence="15">
    <location>
        <begin position="237"/>
        <end position="445"/>
    </location>
</feature>
<feature type="transmembrane region" description="Helical" evidence="14">
    <location>
        <begin position="153"/>
        <end position="175"/>
    </location>
</feature>
<dbReference type="SMART" id="SM00388">
    <property type="entry name" value="HisKA"/>
    <property type="match status" value="1"/>
</dbReference>
<comment type="caution">
    <text evidence="17">The sequence shown here is derived from an EMBL/GenBank/DDBJ whole genome shotgun (WGS) entry which is preliminary data.</text>
</comment>
<evidence type="ECO:0000259" key="15">
    <source>
        <dbReference type="PROSITE" id="PS50109"/>
    </source>
</evidence>
<keyword evidence="5" id="KW-0597">Phosphoprotein</keyword>
<dbReference type="OrthoDB" id="9780718at2"/>
<evidence type="ECO:0000256" key="4">
    <source>
        <dbReference type="ARBA" id="ARBA00022475"/>
    </source>
</evidence>
<dbReference type="RefSeq" id="WP_146938155.1">
    <property type="nucleotide sequence ID" value="NZ_BJXW01000022.1"/>
</dbReference>
<evidence type="ECO:0000256" key="7">
    <source>
        <dbReference type="ARBA" id="ARBA00022692"/>
    </source>
</evidence>
<proteinExistence type="predicted"/>
<dbReference type="Proteomes" id="UP000321491">
    <property type="component" value="Unassembled WGS sequence"/>
</dbReference>
<dbReference type="GO" id="GO:0005524">
    <property type="term" value="F:ATP binding"/>
    <property type="evidence" value="ECO:0007669"/>
    <property type="project" value="UniProtKB-KW"/>
</dbReference>
<dbReference type="CDD" id="cd00082">
    <property type="entry name" value="HisKA"/>
    <property type="match status" value="1"/>
</dbReference>
<keyword evidence="18" id="KW-1185">Reference proteome</keyword>
<dbReference type="SMART" id="SM00387">
    <property type="entry name" value="HATPase_c"/>
    <property type="match status" value="1"/>
</dbReference>
<dbReference type="InterPro" id="IPR003661">
    <property type="entry name" value="HisK_dim/P_dom"/>
</dbReference>
<dbReference type="InterPro" id="IPR036890">
    <property type="entry name" value="HATPase_C_sf"/>
</dbReference>
<accession>A0A511UYQ8</accession>
<evidence type="ECO:0000256" key="11">
    <source>
        <dbReference type="ARBA" id="ARBA00022989"/>
    </source>
</evidence>
<dbReference type="FunFam" id="1.10.287.130:FF:000001">
    <property type="entry name" value="Two-component sensor histidine kinase"/>
    <property type="match status" value="1"/>
</dbReference>
<evidence type="ECO:0000256" key="3">
    <source>
        <dbReference type="ARBA" id="ARBA00012438"/>
    </source>
</evidence>
<dbReference type="Pfam" id="PF02518">
    <property type="entry name" value="HATPase_c"/>
    <property type="match status" value="1"/>
</dbReference>
<name>A0A511UYQ8_9BACI</name>